<protein>
    <submittedName>
        <fullName evidence="2">Uncharacterized protein</fullName>
    </submittedName>
</protein>
<organism evidence="2">
    <name type="scientific">marine metagenome</name>
    <dbReference type="NCBI Taxonomy" id="408172"/>
    <lineage>
        <taxon>unclassified sequences</taxon>
        <taxon>metagenomes</taxon>
        <taxon>ecological metagenomes</taxon>
    </lineage>
</organism>
<proteinExistence type="predicted"/>
<gene>
    <name evidence="2" type="ORF">METZ01_LOCUS10348</name>
</gene>
<evidence type="ECO:0000313" key="2">
    <source>
        <dbReference type="EMBL" id="SUZ57494.1"/>
    </source>
</evidence>
<sequence>MLSFQINGHHAFTAEFDPNAPINISGKVVKVEWINPHAWVHVEVEDENGKTVWMVEGGTPNTLIRNGITKKTLVPGTVIIVRGYQSKGGLCLPICIANGRDVTFPDGSKVFMGSSGTGAPRDGADPREPKRK</sequence>
<evidence type="ECO:0000256" key="1">
    <source>
        <dbReference type="SAM" id="MobiDB-lite"/>
    </source>
</evidence>
<dbReference type="Pfam" id="PF19649">
    <property type="entry name" value="DUF6152"/>
    <property type="match status" value="1"/>
</dbReference>
<dbReference type="EMBL" id="UINC01000560">
    <property type="protein sequence ID" value="SUZ57494.1"/>
    <property type="molecule type" value="Genomic_DNA"/>
</dbReference>
<name>A0A381NTQ4_9ZZZZ</name>
<dbReference type="AlphaFoldDB" id="A0A381NTQ4"/>
<feature type="compositionally biased region" description="Basic and acidic residues" evidence="1">
    <location>
        <begin position="122"/>
        <end position="132"/>
    </location>
</feature>
<accession>A0A381NTQ4</accession>
<reference evidence="2" key="1">
    <citation type="submission" date="2018-05" db="EMBL/GenBank/DDBJ databases">
        <authorList>
            <person name="Lanie J.A."/>
            <person name="Ng W.-L."/>
            <person name="Kazmierczak K.M."/>
            <person name="Andrzejewski T.M."/>
            <person name="Davidsen T.M."/>
            <person name="Wayne K.J."/>
            <person name="Tettelin H."/>
            <person name="Glass J.I."/>
            <person name="Rusch D."/>
            <person name="Podicherti R."/>
            <person name="Tsui H.-C.T."/>
            <person name="Winkler M.E."/>
        </authorList>
    </citation>
    <scope>NUCLEOTIDE SEQUENCE</scope>
</reference>
<feature type="region of interest" description="Disordered" evidence="1">
    <location>
        <begin position="107"/>
        <end position="132"/>
    </location>
</feature>
<dbReference type="InterPro" id="IPR046150">
    <property type="entry name" value="DUF6152"/>
</dbReference>